<dbReference type="InterPro" id="IPR050747">
    <property type="entry name" value="Mitochondrial_chaperone_BCS1"/>
</dbReference>
<proteinExistence type="inferred from homology"/>
<sequence>MSGIAGTDNGKAPLPKELTDFMPDFLKNSMESNPYFSAGFGLMGVGAALAGLRRGITFGAGAAQRRLLISLEIPSKDPSYLWFLEWLSANGKREATTLKPGQPQIKLYSHQLSVETAEKKQQDSNNVTFSLVPGPGTHWFRYKGAWMQVKRERDGKMMDLTQGTPWETVTLTTLRRDSGLFADLLHESRKLAEMGTQGKTVVYTSWMVDWKPFGKPRRRRELSSVVLDRDVKQRVADDLDKFQNRGQWYAERGIPYRRGYLLHGPPGSGKSSFIYALAGHFKYNICLLNLSEKGLTDDRLNHLLVNAPERSIILLEDIDAAFNKRVQTGADGYQSAVTFSGLLNALDGVASGEERVIFMTTNHFTKLDKALVRPGRVDMIELLGDASTDQAGELFGRFYPDASTEELHAFIDKLQEGMDAGYSVSMASLQGMFIRTTAAEAIKYLPMLFEEWLESCIEYLRNTLNISNNQEILKQTQIQFINSDLSDSTTGGLPRDIQQQELLFPSPSKGILLQVISITDIGISAYNLKLNRDQKSALKLKLSDGRISVDAFEYAEIPWLSLSTPIGSKLLLKNVELLQGTLLLTPFNTQQKNGKIDDFDKYRDKIINDILDARLGRVSERTTNVASASTTANTAADVIEISD</sequence>
<keyword evidence="3" id="KW-0812">Transmembrane</keyword>
<dbReference type="SUPFAM" id="SSF52540">
    <property type="entry name" value="P-loop containing nucleoside triphosphate hydrolases"/>
    <property type="match status" value="1"/>
</dbReference>
<dbReference type="InterPro" id="IPR027417">
    <property type="entry name" value="P-loop_NTPase"/>
</dbReference>
<dbReference type="eggNOG" id="KOG0743">
    <property type="taxonomic scope" value="Eukaryota"/>
</dbReference>
<evidence type="ECO:0000256" key="5">
    <source>
        <dbReference type="ARBA" id="ARBA00022792"/>
    </source>
</evidence>
<dbReference type="GO" id="GO:0005743">
    <property type="term" value="C:mitochondrial inner membrane"/>
    <property type="evidence" value="ECO:0007669"/>
    <property type="project" value="UniProtKB-SubCell"/>
</dbReference>
<feature type="domain" description="AAA+ ATPase" evidence="13">
    <location>
        <begin position="256"/>
        <end position="387"/>
    </location>
</feature>
<dbReference type="Pfam" id="PF21000">
    <property type="entry name" value="RMI1_N_N"/>
    <property type="match status" value="1"/>
</dbReference>
<keyword evidence="5" id="KW-0999">Mitochondrion inner membrane</keyword>
<evidence type="ECO:0000313" key="15">
    <source>
        <dbReference type="EMBL" id="EOR01505.1"/>
    </source>
</evidence>
<dbReference type="EMBL" id="KE007230">
    <property type="protein sequence ID" value="EOR01505.1"/>
    <property type="molecule type" value="Genomic_DNA"/>
</dbReference>
<dbReference type="STRING" id="1299270.R9AH98"/>
<dbReference type="SMART" id="SM00382">
    <property type="entry name" value="AAA"/>
    <property type="match status" value="1"/>
</dbReference>
<dbReference type="GO" id="GO:0005524">
    <property type="term" value="F:ATP binding"/>
    <property type="evidence" value="ECO:0007669"/>
    <property type="project" value="UniProtKB-KW"/>
</dbReference>
<dbReference type="InterPro" id="IPR049363">
    <property type="entry name" value="RMI1_N"/>
</dbReference>
<dbReference type="OMA" id="WMTLYQR"/>
<dbReference type="InterPro" id="IPR003959">
    <property type="entry name" value="ATPase_AAA_core"/>
</dbReference>
<dbReference type="GO" id="GO:0016887">
    <property type="term" value="F:ATP hydrolysis activity"/>
    <property type="evidence" value="ECO:0007669"/>
    <property type="project" value="InterPro"/>
</dbReference>
<dbReference type="Pfam" id="PF00004">
    <property type="entry name" value="AAA"/>
    <property type="match status" value="1"/>
</dbReference>
<evidence type="ECO:0000256" key="6">
    <source>
        <dbReference type="ARBA" id="ARBA00022801"/>
    </source>
</evidence>
<evidence type="ECO:0000259" key="13">
    <source>
        <dbReference type="SMART" id="SM00382"/>
    </source>
</evidence>
<dbReference type="InterPro" id="IPR057495">
    <property type="entry name" value="AAA_lid_BCS1"/>
</dbReference>
<dbReference type="PROSITE" id="PS00674">
    <property type="entry name" value="AAA"/>
    <property type="match status" value="1"/>
</dbReference>
<dbReference type="InterPro" id="IPR042470">
    <property type="entry name" value="RMI1_N_C_sf"/>
</dbReference>
<feature type="domain" description="BCS1 N-terminal" evidence="14">
    <location>
        <begin position="43"/>
        <end position="225"/>
    </location>
</feature>
<organism evidence="15 16">
    <name type="scientific">Wallemia ichthyophaga (strain EXF-994 / CBS 113033)</name>
    <dbReference type="NCBI Taxonomy" id="1299270"/>
    <lineage>
        <taxon>Eukaryota</taxon>
        <taxon>Fungi</taxon>
        <taxon>Dikarya</taxon>
        <taxon>Basidiomycota</taxon>
        <taxon>Wallemiomycotina</taxon>
        <taxon>Wallemiomycetes</taxon>
        <taxon>Wallemiales</taxon>
        <taxon>Wallemiaceae</taxon>
        <taxon>Wallemia</taxon>
    </lineage>
</organism>
<dbReference type="OrthoDB" id="10251412at2759"/>
<evidence type="ECO:0000256" key="9">
    <source>
        <dbReference type="ARBA" id="ARBA00023128"/>
    </source>
</evidence>
<keyword evidence="4 12" id="KW-0547">Nucleotide-binding</keyword>
<dbReference type="SMART" id="SM01161">
    <property type="entry name" value="DUF1767"/>
    <property type="match status" value="1"/>
</dbReference>
<dbReference type="KEGG" id="wic:J056_004291"/>
<comment type="subcellular location">
    <subcellularLocation>
        <location evidence="1">Mitochondrion inner membrane</location>
        <topology evidence="1">Single-pass membrane protein</topology>
    </subcellularLocation>
</comment>
<dbReference type="InterPro" id="IPR003593">
    <property type="entry name" value="AAA+_ATPase"/>
</dbReference>
<dbReference type="Pfam" id="PF08740">
    <property type="entry name" value="BCS1_N"/>
    <property type="match status" value="1"/>
</dbReference>
<dbReference type="GeneID" id="20377243"/>
<comment type="catalytic activity">
    <reaction evidence="11">
        <text>ATP + H2O = ADP + phosphate + H(+)</text>
        <dbReference type="Rhea" id="RHEA:13065"/>
        <dbReference type="ChEBI" id="CHEBI:15377"/>
        <dbReference type="ChEBI" id="CHEBI:15378"/>
        <dbReference type="ChEBI" id="CHEBI:30616"/>
        <dbReference type="ChEBI" id="CHEBI:43474"/>
        <dbReference type="ChEBI" id="CHEBI:456216"/>
    </reaction>
    <physiologicalReaction direction="left-to-right" evidence="11">
        <dbReference type="Rhea" id="RHEA:13066"/>
    </physiologicalReaction>
</comment>
<evidence type="ECO:0000256" key="1">
    <source>
        <dbReference type="ARBA" id="ARBA00004434"/>
    </source>
</evidence>
<name>R9AH98_WALI9</name>
<dbReference type="InterPro" id="IPR014851">
    <property type="entry name" value="BCS1_N"/>
</dbReference>
<dbReference type="Pfam" id="PF25426">
    <property type="entry name" value="AAA_lid_BCS1"/>
    <property type="match status" value="1"/>
</dbReference>
<comment type="similarity">
    <text evidence="2">Belongs to the AAA ATPase family. BCS1 subfamily.</text>
</comment>
<keyword evidence="10" id="KW-0472">Membrane</keyword>
<evidence type="ECO:0000256" key="10">
    <source>
        <dbReference type="ARBA" id="ARBA00023136"/>
    </source>
</evidence>
<keyword evidence="8" id="KW-1133">Transmembrane helix</keyword>
<dbReference type="AlphaFoldDB" id="R9AH98"/>
<dbReference type="InterPro" id="IPR003960">
    <property type="entry name" value="ATPase_AAA_CS"/>
</dbReference>
<dbReference type="CDD" id="cd19510">
    <property type="entry name" value="RecA-like_BCS1"/>
    <property type="match status" value="1"/>
</dbReference>
<evidence type="ECO:0000256" key="2">
    <source>
        <dbReference type="ARBA" id="ARBA00007448"/>
    </source>
</evidence>
<evidence type="ECO:0008006" key="17">
    <source>
        <dbReference type="Google" id="ProtNLM"/>
    </source>
</evidence>
<evidence type="ECO:0000256" key="3">
    <source>
        <dbReference type="ARBA" id="ARBA00022692"/>
    </source>
</evidence>
<evidence type="ECO:0000256" key="11">
    <source>
        <dbReference type="ARBA" id="ARBA00048778"/>
    </source>
</evidence>
<dbReference type="HOGENOM" id="CLU_425912_0_0_1"/>
<dbReference type="Proteomes" id="UP000014064">
    <property type="component" value="Unassembled WGS sequence"/>
</dbReference>
<evidence type="ECO:0000256" key="7">
    <source>
        <dbReference type="ARBA" id="ARBA00022840"/>
    </source>
</evidence>
<evidence type="ECO:0000256" key="8">
    <source>
        <dbReference type="ARBA" id="ARBA00022989"/>
    </source>
</evidence>
<dbReference type="Gene3D" id="2.40.50.770">
    <property type="entry name" value="RecQ-mediated genome instability protein Rmi1, C-terminal domain"/>
    <property type="match status" value="1"/>
</dbReference>
<evidence type="ECO:0000256" key="4">
    <source>
        <dbReference type="ARBA" id="ARBA00022741"/>
    </source>
</evidence>
<dbReference type="InterPro" id="IPR013894">
    <property type="entry name" value="RMI1_OB"/>
</dbReference>
<dbReference type="RefSeq" id="XP_009267767.1">
    <property type="nucleotide sequence ID" value="XM_009269492.1"/>
</dbReference>
<keyword evidence="6" id="KW-0378">Hydrolase</keyword>
<evidence type="ECO:0000256" key="12">
    <source>
        <dbReference type="RuleBase" id="RU003651"/>
    </source>
</evidence>
<accession>R9AH98</accession>
<keyword evidence="7 12" id="KW-0067">ATP-binding</keyword>
<dbReference type="PANTHER" id="PTHR23070">
    <property type="entry name" value="BCS1 AAA-TYPE ATPASE"/>
    <property type="match status" value="1"/>
</dbReference>
<gene>
    <name evidence="15" type="ORF">J056_004291</name>
</gene>
<dbReference type="SMART" id="SM01024">
    <property type="entry name" value="BCS1_N"/>
    <property type="match status" value="1"/>
</dbReference>
<protein>
    <recommendedName>
        <fullName evidence="17">Mitochondrial chaperone BCS1</fullName>
    </recommendedName>
</protein>
<dbReference type="GO" id="GO:0034551">
    <property type="term" value="P:mitochondrial respiratory chain complex III assembly"/>
    <property type="evidence" value="ECO:0007669"/>
    <property type="project" value="UniProtKB-ARBA"/>
</dbReference>
<keyword evidence="9" id="KW-0496">Mitochondrion</keyword>
<evidence type="ECO:0000259" key="14">
    <source>
        <dbReference type="SMART" id="SM01024"/>
    </source>
</evidence>
<dbReference type="FunFam" id="3.40.50.300:FF:000768">
    <property type="entry name" value="Probable mitochondrial chaperone bcs1"/>
    <property type="match status" value="1"/>
</dbReference>
<evidence type="ECO:0000313" key="16">
    <source>
        <dbReference type="Proteomes" id="UP000014064"/>
    </source>
</evidence>
<keyword evidence="16" id="KW-1185">Reference proteome</keyword>
<dbReference type="Pfam" id="PF08585">
    <property type="entry name" value="RMI1_N_C"/>
    <property type="match status" value="1"/>
</dbReference>
<dbReference type="Gene3D" id="3.40.50.300">
    <property type="entry name" value="P-loop containing nucleotide triphosphate hydrolases"/>
    <property type="match status" value="1"/>
</dbReference>
<reference evidence="16" key="1">
    <citation type="journal article" date="2013" name="BMC Genomics">
        <title>Genome and transcriptome sequencing of the halophilic fungus Wallemia ichthyophaga: haloadaptations present and absent.</title>
        <authorList>
            <person name="Zajc J."/>
            <person name="Liu Y."/>
            <person name="Dai W."/>
            <person name="Yang Z."/>
            <person name="Hu J."/>
            <person name="Gostincar C."/>
            <person name="Gunde-Cimerman N."/>
        </authorList>
    </citation>
    <scope>NUCLEOTIDE SEQUENCE [LARGE SCALE GENOMIC DNA]</scope>
    <source>
        <strain evidence="16">EXF-994 / CBS 113033</strain>
    </source>
</reference>